<comment type="subcellular location">
    <subcellularLocation>
        <location evidence="1">Endoplasmic reticulum membrane</location>
    </subcellularLocation>
</comment>
<dbReference type="CDD" id="cd00030">
    <property type="entry name" value="C2"/>
    <property type="match status" value="1"/>
</dbReference>
<feature type="compositionally biased region" description="Polar residues" evidence="11">
    <location>
        <begin position="889"/>
        <end position="930"/>
    </location>
</feature>
<evidence type="ECO:0000256" key="5">
    <source>
        <dbReference type="ARBA" id="ARBA00022737"/>
    </source>
</evidence>
<dbReference type="CDD" id="cd21678">
    <property type="entry name" value="SMP_TCB"/>
    <property type="match status" value="1"/>
</dbReference>
<dbReference type="EMBL" id="JAPEUY010000018">
    <property type="protein sequence ID" value="KAJ4363950.1"/>
    <property type="molecule type" value="Genomic_DNA"/>
</dbReference>
<feature type="domain" description="C2" evidence="13">
    <location>
        <begin position="437"/>
        <end position="556"/>
    </location>
</feature>
<evidence type="ECO:0000256" key="1">
    <source>
        <dbReference type="ARBA" id="ARBA00004586"/>
    </source>
</evidence>
<evidence type="ECO:0000256" key="7">
    <source>
        <dbReference type="ARBA" id="ARBA00022989"/>
    </source>
</evidence>
<dbReference type="CDD" id="cd04052">
    <property type="entry name" value="C2B_Tricalbin-like"/>
    <property type="match status" value="1"/>
</dbReference>
<feature type="region of interest" description="Disordered" evidence="11">
    <location>
        <begin position="1461"/>
        <end position="1504"/>
    </location>
</feature>
<dbReference type="GO" id="GO:0061817">
    <property type="term" value="P:endoplasmic reticulum-plasma membrane tethering"/>
    <property type="evidence" value="ECO:0007669"/>
    <property type="project" value="InterPro"/>
</dbReference>
<comment type="caution">
    <text evidence="15">The sequence shown here is derived from an EMBL/GenBank/DDBJ whole genome shotgun (WGS) entry which is preliminary data.</text>
</comment>
<keyword evidence="6" id="KW-0256">Endoplasmic reticulum</keyword>
<dbReference type="InterPro" id="IPR037756">
    <property type="entry name" value="C2D_Tricalbin"/>
</dbReference>
<sequence>MATESRESELKQQGALDAAKDPNSSVTAQQAEKTVVDQARAGGSAAFQFDPDASPEEKRAQARARVPPGFHHERNKNATALVSDADDTGAAPQYDLPAPTKAGAVTALADPDSVKTNGHVPEQDEDARWGRVGWAPRFGMPGSEDQDQDEGTLADHQTWLEGRIEDKFFGDWYHNTGIIIFACLSSWVVGILGGGLGWIMIFMAVCGTYYRTSIRRVRRNARDDLNREMAKNKLETDTESLEWINSFLVKFWPIYAPVLCDTIVGSVDQVLSTSTPAFLDSLKMKTFVLGTKPPRLEHVKTYPKTQDDIVLMDWKFSFTPNDTADLTARQIKNKINPKVVLEIRIGKGLVSKGLDVIVEDMAFSGLMRLKFKLQLPFPHIEKVEMSFLERPTIDYVCKPLGGETFGFDINFIPGLETFIMEQIHANLGPMMYDPNVFPIEIAKMLAGNPVDQAIGVMQIHFHGAQGLKNPDKFSGTPDPYATVSINNRNVLARTKTVHENANPRWNETVNIIVTSLKDSLTINVFDYNDIRKDKELGTATFALEQLEEDADHENLHLEVMSGGRPRGIIQADVRFFPVLEGTTLEDGTKEPPPESRTGICKFTVEQAKDMDGSKSMIGQLNPYAILLLNGREIHKSRTMKRTNQPIWPDASKELLITDRKKAKLGLVIKDDRDLATDPILATYQIGIDDMLELMAKGHEWYNLAGAQTGRAKMKLEWKPVALKGALSSGGYLTPIGVMRLHFQSARELRNLEKLGKSDPYVRVLLSGIEKGRTVTFKNNLNPDWDEVIYVPVHTVREKLTLEVMDEENLGKDRSLGHIEILAGDYVKQNENGEYSVYEQKQPTAGPLRMAGHAQSKGTLNYTCSFYPTYPTWDPEEDEEEKEEKISIPNGVSRTASVRTAGSKTGSQHQRAVSGTSAIARSETAGTISSMKSSEADLAKQLEKNEVQQEETIPETKPIEKLKLTADDLQQYESGLLVFKLIDGEFAGPGGYVDVLMDDMAYASYSSAKIKSKNMTFNEVGDAMIRELDFSKITLRIIEHIDKDGDGDEDHVIAKLTGNTIDTLRRCLLILKDKHGRENKITVSLKYLPVKMRLDPSESFNNQGTLRVDVLDAADLPAADRNGFSDPYCKFVLNDKEVYKTKTQKKTLHPAWNEYFEVPVRSRTAADFVVNVYDWDFGDKADFLGKSSINLEILEPFQQQEVTLTLDGKSGVIRLRMLFKPDYVIRSRQGSSTFSGTFAVPGKVIGAPVKGVGKGAALVGGGVVRAGTFLGRGFKRRKSRGANGDEDFERPDSPPRESADTPVISVEGGGEGGKDSPSNHNRHRSWGAQSFHSRFGGEAGAGGAEQGTANISILSADGFPPNTNVRVHILLGKKEVHKTDHIKAPSGSATFSAADESFKVPCSADAFFKVIVKDHSKFGRDEELGEASFTLDDQGSSASVEKNVGVGKGMVVMRTGFQAADASSAVGSVSPRPAEKSAGGAGGDGRRRTLLSRGRDREKSVTPGA</sequence>
<keyword evidence="2" id="KW-0813">Transport</keyword>
<feature type="compositionally biased region" description="Basic and acidic residues" evidence="11">
    <location>
        <begin position="1"/>
        <end position="10"/>
    </location>
</feature>
<feature type="compositionally biased region" description="Polar residues" evidence="11">
    <location>
        <begin position="22"/>
        <end position="32"/>
    </location>
</feature>
<evidence type="ECO:0000256" key="4">
    <source>
        <dbReference type="ARBA" id="ARBA00022692"/>
    </source>
</evidence>
<feature type="domain" description="C2" evidence="13">
    <location>
        <begin position="580"/>
        <end position="701"/>
    </location>
</feature>
<feature type="compositionally biased region" description="Basic and acidic residues" evidence="11">
    <location>
        <begin position="1492"/>
        <end position="1504"/>
    </location>
</feature>
<proteinExistence type="predicted"/>
<dbReference type="InterPro" id="IPR037762">
    <property type="entry name" value="C2C_Tricalbin"/>
</dbReference>
<dbReference type="PANTHER" id="PTHR46980:SF2">
    <property type="entry name" value="TRICALBIN-1-RELATED"/>
    <property type="match status" value="1"/>
</dbReference>
<evidence type="ECO:0000256" key="9">
    <source>
        <dbReference type="ARBA" id="ARBA00023121"/>
    </source>
</evidence>
<evidence type="ECO:0000256" key="2">
    <source>
        <dbReference type="ARBA" id="ARBA00022448"/>
    </source>
</evidence>
<dbReference type="PIRSF" id="PIRSF037232">
    <property type="entry name" value="Tricalbin"/>
    <property type="match status" value="1"/>
</dbReference>
<protein>
    <submittedName>
        <fullName evidence="15">Tricalbin-2</fullName>
    </submittedName>
</protein>
<dbReference type="InterPro" id="IPR017147">
    <property type="entry name" value="Tricalbin"/>
</dbReference>
<dbReference type="Pfam" id="PF00168">
    <property type="entry name" value="C2"/>
    <property type="match status" value="5"/>
</dbReference>
<dbReference type="Pfam" id="PF25669">
    <property type="entry name" value="SMP_MUG190-like"/>
    <property type="match status" value="1"/>
</dbReference>
<keyword evidence="7 12" id="KW-1133">Transmembrane helix</keyword>
<evidence type="ECO:0000259" key="14">
    <source>
        <dbReference type="PROSITE" id="PS51847"/>
    </source>
</evidence>
<dbReference type="PANTHER" id="PTHR46980">
    <property type="entry name" value="TRICALBIN-1-RELATED"/>
    <property type="match status" value="1"/>
</dbReference>
<dbReference type="Pfam" id="PF24920">
    <property type="entry name" value="C2_TCB1"/>
    <property type="match status" value="1"/>
</dbReference>
<dbReference type="GO" id="GO:0006869">
    <property type="term" value="P:lipid transport"/>
    <property type="evidence" value="ECO:0007669"/>
    <property type="project" value="UniProtKB-KW"/>
</dbReference>
<keyword evidence="9" id="KW-0446">Lipid-binding</keyword>
<dbReference type="SMART" id="SM00239">
    <property type="entry name" value="C2"/>
    <property type="match status" value="5"/>
</dbReference>
<dbReference type="InterPro" id="IPR037761">
    <property type="entry name" value="C2A_Tricalbin"/>
</dbReference>
<keyword evidence="10 12" id="KW-0472">Membrane</keyword>
<gene>
    <name evidence="15" type="primary">TCB2</name>
    <name evidence="15" type="ORF">N0V83_009403</name>
</gene>
<keyword evidence="3" id="KW-0597">Phosphoprotein</keyword>
<dbReference type="GO" id="GO:0071944">
    <property type="term" value="C:cell periphery"/>
    <property type="evidence" value="ECO:0007669"/>
    <property type="project" value="UniProtKB-ARBA"/>
</dbReference>
<dbReference type="PROSITE" id="PS50004">
    <property type="entry name" value="C2"/>
    <property type="match status" value="4"/>
</dbReference>
<keyword evidence="5" id="KW-0677">Repeat</keyword>
<evidence type="ECO:0000256" key="11">
    <source>
        <dbReference type="SAM" id="MobiDB-lite"/>
    </source>
</evidence>
<dbReference type="InterPro" id="IPR031468">
    <property type="entry name" value="SMP_LBD"/>
</dbReference>
<dbReference type="PROSITE" id="PS51847">
    <property type="entry name" value="SMP"/>
    <property type="match status" value="1"/>
</dbReference>
<reference evidence="15" key="1">
    <citation type="submission" date="2022-10" db="EMBL/GenBank/DDBJ databases">
        <title>Tapping the CABI collections for fungal endophytes: first genome assemblies for Collariella, Neodidymelliopsis, Ascochyta clinopodiicola, Didymella pomorum, Didymosphaeria variabile, Neocosmospora piperis and Neocucurbitaria cava.</title>
        <authorList>
            <person name="Hill R."/>
        </authorList>
    </citation>
    <scope>NUCLEOTIDE SEQUENCE</scope>
    <source>
        <strain evidence="15">IMI 356814</strain>
    </source>
</reference>
<keyword evidence="8" id="KW-0445">Lipid transport</keyword>
<dbReference type="InterPro" id="IPR000008">
    <property type="entry name" value="C2_dom"/>
</dbReference>
<dbReference type="Gene3D" id="2.60.40.150">
    <property type="entry name" value="C2 domain"/>
    <property type="match status" value="5"/>
</dbReference>
<dbReference type="GO" id="GO:0008289">
    <property type="term" value="F:lipid binding"/>
    <property type="evidence" value="ECO:0007669"/>
    <property type="project" value="UniProtKB-KW"/>
</dbReference>
<keyword evidence="4 12" id="KW-0812">Transmembrane</keyword>
<dbReference type="CDD" id="cd04044">
    <property type="entry name" value="C2A_Tricalbin-like"/>
    <property type="match status" value="1"/>
</dbReference>
<evidence type="ECO:0000256" key="10">
    <source>
        <dbReference type="ARBA" id="ARBA00023136"/>
    </source>
</evidence>
<feature type="region of interest" description="Disordered" evidence="11">
    <location>
        <begin position="1274"/>
        <end position="1324"/>
    </location>
</feature>
<keyword evidence="16" id="KW-1185">Reference proteome</keyword>
<dbReference type="GO" id="GO:0005789">
    <property type="term" value="C:endoplasmic reticulum membrane"/>
    <property type="evidence" value="ECO:0007669"/>
    <property type="project" value="UniProtKB-SubCell"/>
</dbReference>
<dbReference type="CDD" id="cd04040">
    <property type="entry name" value="C2D_Tricalbin-like"/>
    <property type="match status" value="1"/>
</dbReference>
<dbReference type="InterPro" id="IPR035892">
    <property type="entry name" value="C2_domain_sf"/>
</dbReference>
<dbReference type="InterPro" id="IPR056910">
    <property type="entry name" value="TCB1-3_C2"/>
</dbReference>
<evidence type="ECO:0000256" key="6">
    <source>
        <dbReference type="ARBA" id="ARBA00022824"/>
    </source>
</evidence>
<evidence type="ECO:0000256" key="3">
    <source>
        <dbReference type="ARBA" id="ARBA00022553"/>
    </source>
</evidence>
<evidence type="ECO:0000256" key="8">
    <source>
        <dbReference type="ARBA" id="ARBA00023055"/>
    </source>
</evidence>
<feature type="domain" description="SMP-LTD" evidence="14">
    <location>
        <begin position="237"/>
        <end position="442"/>
    </location>
</feature>
<feature type="compositionally biased region" description="Basic and acidic residues" evidence="11">
    <location>
        <begin position="1289"/>
        <end position="1298"/>
    </location>
</feature>
<evidence type="ECO:0000256" key="12">
    <source>
        <dbReference type="SAM" id="Phobius"/>
    </source>
</evidence>
<dbReference type="OrthoDB" id="1029639at2759"/>
<feature type="region of interest" description="Disordered" evidence="11">
    <location>
        <begin position="873"/>
        <end position="930"/>
    </location>
</feature>
<organism evidence="15 16">
    <name type="scientific">Neocucurbitaria cava</name>
    <dbReference type="NCBI Taxonomy" id="798079"/>
    <lineage>
        <taxon>Eukaryota</taxon>
        <taxon>Fungi</taxon>
        <taxon>Dikarya</taxon>
        <taxon>Ascomycota</taxon>
        <taxon>Pezizomycotina</taxon>
        <taxon>Dothideomycetes</taxon>
        <taxon>Pleosporomycetidae</taxon>
        <taxon>Pleosporales</taxon>
        <taxon>Pleosporineae</taxon>
        <taxon>Cucurbitariaceae</taxon>
        <taxon>Neocucurbitaria</taxon>
    </lineage>
</organism>
<feature type="region of interest" description="Disordered" evidence="11">
    <location>
        <begin position="1"/>
        <end position="76"/>
    </location>
</feature>
<evidence type="ECO:0000313" key="15">
    <source>
        <dbReference type="EMBL" id="KAJ4363950.1"/>
    </source>
</evidence>
<feature type="transmembrane region" description="Helical" evidence="12">
    <location>
        <begin position="187"/>
        <end position="210"/>
    </location>
</feature>
<feature type="domain" description="C2" evidence="13">
    <location>
        <begin position="718"/>
        <end position="836"/>
    </location>
</feature>
<dbReference type="Proteomes" id="UP001140560">
    <property type="component" value="Unassembled WGS sequence"/>
</dbReference>
<dbReference type="SUPFAM" id="SSF49562">
    <property type="entry name" value="C2 domain (Calcium/lipid-binding domain, CaLB)"/>
    <property type="match status" value="5"/>
</dbReference>
<dbReference type="InterPro" id="IPR037765">
    <property type="entry name" value="C2B_Tricalbin"/>
</dbReference>
<dbReference type="InterPro" id="IPR052455">
    <property type="entry name" value="Tricalbin_domain"/>
</dbReference>
<accession>A0A9W9CIG1</accession>
<feature type="domain" description="C2" evidence="13">
    <location>
        <begin position="1076"/>
        <end position="1203"/>
    </location>
</feature>
<dbReference type="CDD" id="cd04045">
    <property type="entry name" value="C2C_Tricalbin-like"/>
    <property type="match status" value="1"/>
</dbReference>
<evidence type="ECO:0000259" key="13">
    <source>
        <dbReference type="PROSITE" id="PS50004"/>
    </source>
</evidence>
<evidence type="ECO:0000313" key="16">
    <source>
        <dbReference type="Proteomes" id="UP001140560"/>
    </source>
</evidence>
<name>A0A9W9CIG1_9PLEO</name>